<comment type="caution">
    <text evidence="2">The sequence shown here is derived from an EMBL/GenBank/DDBJ whole genome shotgun (WGS) entry which is preliminary data.</text>
</comment>
<dbReference type="Proteomes" id="UP000239203">
    <property type="component" value="Unassembled WGS sequence"/>
</dbReference>
<dbReference type="RefSeq" id="WP_104480633.1">
    <property type="nucleotide sequence ID" value="NZ_CP154825.1"/>
</dbReference>
<name>A0A2S6GLP9_9PSEU</name>
<organism evidence="2 3">
    <name type="scientific">Actinokineospora auranticolor</name>
    <dbReference type="NCBI Taxonomy" id="155976"/>
    <lineage>
        <taxon>Bacteria</taxon>
        <taxon>Bacillati</taxon>
        <taxon>Actinomycetota</taxon>
        <taxon>Actinomycetes</taxon>
        <taxon>Pseudonocardiales</taxon>
        <taxon>Pseudonocardiaceae</taxon>
        <taxon>Actinokineospora</taxon>
    </lineage>
</organism>
<evidence type="ECO:0000313" key="3">
    <source>
        <dbReference type="Proteomes" id="UP000239203"/>
    </source>
</evidence>
<gene>
    <name evidence="2" type="ORF">CLV40_111122</name>
</gene>
<dbReference type="InterPro" id="IPR041013">
    <property type="entry name" value="AOC-like"/>
</dbReference>
<evidence type="ECO:0000259" key="1">
    <source>
        <dbReference type="Pfam" id="PF18678"/>
    </source>
</evidence>
<evidence type="ECO:0000313" key="2">
    <source>
        <dbReference type="EMBL" id="PPK66158.1"/>
    </source>
</evidence>
<accession>A0A2S6GLP9</accession>
<sequence length="170" mass="18043">MTDVLSTDLTTLAEALKSALGHGSTPTPDAPAVDVDPATGWLTLPELTERVLGGEGEITPVPRVGQVRRYHDEIHTVDGALVGRTEGRLEIVAERAADGHAFAVRTEHVRLYGELFVFSGVNDITAEFAGGWVSTPGVGVTGRYLGVSAVRRILMTPTPMVSRVVLSLCP</sequence>
<dbReference type="EMBL" id="PTIX01000011">
    <property type="protein sequence ID" value="PPK66158.1"/>
    <property type="molecule type" value="Genomic_DNA"/>
</dbReference>
<reference evidence="2 3" key="1">
    <citation type="submission" date="2018-02" db="EMBL/GenBank/DDBJ databases">
        <title>Genomic Encyclopedia of Archaeal and Bacterial Type Strains, Phase II (KMG-II): from individual species to whole genera.</title>
        <authorList>
            <person name="Goeker M."/>
        </authorList>
    </citation>
    <scope>NUCLEOTIDE SEQUENCE [LARGE SCALE GENOMIC DNA]</scope>
    <source>
        <strain evidence="2 3">YU 961-1</strain>
    </source>
</reference>
<dbReference type="Pfam" id="PF18678">
    <property type="entry name" value="AOC_like"/>
    <property type="match status" value="1"/>
</dbReference>
<dbReference type="AlphaFoldDB" id="A0A2S6GLP9"/>
<feature type="domain" description="Allene oxide cyclase barrel-like" evidence="1">
    <location>
        <begin position="59"/>
        <end position="155"/>
    </location>
</feature>
<dbReference type="GO" id="GO:0016853">
    <property type="term" value="F:isomerase activity"/>
    <property type="evidence" value="ECO:0007669"/>
    <property type="project" value="InterPro"/>
</dbReference>
<keyword evidence="3" id="KW-1185">Reference proteome</keyword>
<dbReference type="OrthoDB" id="5192450at2"/>
<dbReference type="GO" id="GO:0017000">
    <property type="term" value="P:antibiotic biosynthetic process"/>
    <property type="evidence" value="ECO:0007669"/>
    <property type="project" value="InterPro"/>
</dbReference>
<protein>
    <recommendedName>
        <fullName evidence="1">Allene oxide cyclase barrel-like domain-containing protein</fullName>
    </recommendedName>
</protein>
<proteinExistence type="predicted"/>